<dbReference type="AlphaFoldDB" id="W3XEF2"/>
<dbReference type="InterPro" id="IPR000182">
    <property type="entry name" value="GNAT_dom"/>
</dbReference>
<dbReference type="RefSeq" id="XP_007829227.1">
    <property type="nucleotide sequence ID" value="XM_007831036.1"/>
</dbReference>
<evidence type="ECO:0000313" key="3">
    <source>
        <dbReference type="Proteomes" id="UP000030651"/>
    </source>
</evidence>
<proteinExistence type="predicted"/>
<organism evidence="2 3">
    <name type="scientific">Pestalotiopsis fici (strain W106-1 / CGMCC3.15140)</name>
    <dbReference type="NCBI Taxonomy" id="1229662"/>
    <lineage>
        <taxon>Eukaryota</taxon>
        <taxon>Fungi</taxon>
        <taxon>Dikarya</taxon>
        <taxon>Ascomycota</taxon>
        <taxon>Pezizomycotina</taxon>
        <taxon>Sordariomycetes</taxon>
        <taxon>Xylariomycetidae</taxon>
        <taxon>Amphisphaeriales</taxon>
        <taxon>Sporocadaceae</taxon>
        <taxon>Pestalotiopsis</taxon>
    </lineage>
</organism>
<gene>
    <name evidence="2" type="ORF">PFICI_02455</name>
</gene>
<accession>W3XEF2</accession>
<protein>
    <recommendedName>
        <fullName evidence="1">N-acetyltransferase domain-containing protein</fullName>
    </recommendedName>
</protein>
<dbReference type="OrthoDB" id="630895at2759"/>
<dbReference type="KEGG" id="pfy:PFICI_02455"/>
<evidence type="ECO:0000313" key="2">
    <source>
        <dbReference type="EMBL" id="ETS84430.1"/>
    </source>
</evidence>
<dbReference type="HOGENOM" id="CLU_073647_1_0_1"/>
<dbReference type="EMBL" id="KI912110">
    <property type="protein sequence ID" value="ETS84430.1"/>
    <property type="molecule type" value="Genomic_DNA"/>
</dbReference>
<dbReference type="Proteomes" id="UP000030651">
    <property type="component" value="Unassembled WGS sequence"/>
</dbReference>
<dbReference type="SUPFAM" id="SSF55729">
    <property type="entry name" value="Acyl-CoA N-acyltransferases (Nat)"/>
    <property type="match status" value="1"/>
</dbReference>
<dbReference type="GeneID" id="19267468"/>
<dbReference type="OMA" id="RMNLHLL"/>
<dbReference type="PANTHER" id="PTHR43328">
    <property type="entry name" value="ACETYLTRANSFERASE-RELATED"/>
    <property type="match status" value="1"/>
</dbReference>
<name>W3XEF2_PESFW</name>
<reference evidence="3" key="1">
    <citation type="journal article" date="2015" name="BMC Genomics">
        <title>Genomic and transcriptomic analysis of the endophytic fungus Pestalotiopsis fici reveals its lifestyle and high potential for synthesis of natural products.</title>
        <authorList>
            <person name="Wang X."/>
            <person name="Zhang X."/>
            <person name="Liu L."/>
            <person name="Xiang M."/>
            <person name="Wang W."/>
            <person name="Sun X."/>
            <person name="Che Y."/>
            <person name="Guo L."/>
            <person name="Liu G."/>
            <person name="Guo L."/>
            <person name="Wang C."/>
            <person name="Yin W.B."/>
            <person name="Stadler M."/>
            <person name="Zhang X."/>
            <person name="Liu X."/>
        </authorList>
    </citation>
    <scope>NUCLEOTIDE SEQUENCE [LARGE SCALE GENOMIC DNA]</scope>
    <source>
        <strain evidence="3">W106-1 / CGMCC3.15140</strain>
    </source>
</reference>
<dbReference type="GO" id="GO:0016747">
    <property type="term" value="F:acyltransferase activity, transferring groups other than amino-acyl groups"/>
    <property type="evidence" value="ECO:0007669"/>
    <property type="project" value="InterPro"/>
</dbReference>
<dbReference type="InParanoid" id="W3XEF2"/>
<dbReference type="InterPro" id="IPR016181">
    <property type="entry name" value="Acyl_CoA_acyltransferase"/>
</dbReference>
<dbReference type="PANTHER" id="PTHR43328:SF1">
    <property type="entry name" value="N-ACETYLTRANSFERASE DOMAIN-CONTAINING PROTEIN"/>
    <property type="match status" value="1"/>
</dbReference>
<feature type="domain" description="N-acetyltransferase" evidence="1">
    <location>
        <begin position="24"/>
        <end position="218"/>
    </location>
</feature>
<dbReference type="Gene3D" id="3.40.630.30">
    <property type="match status" value="1"/>
</dbReference>
<evidence type="ECO:0000259" key="1">
    <source>
        <dbReference type="Pfam" id="PF13302"/>
    </source>
</evidence>
<sequence>MPLEFDPSRSYEPFLRLPTPHENIIITPPRKSDGPRVVECLNDAKVCNTLNGPPFPYTYKDFEFWYDKIEKDCKKGLQEHLEMTGTTNVGEGTGQRKWTGAVPVRSIREVDPATGAQEFIGDVGFDRQGYQGDTSMTLEQQKERRELNESYEAGDERIEWDFGDFLASSYHGRGIMTAAVHAIIEDYAVPHMNVRRIRTRVFERNIASRRVFAKNGFTFQGLGPQPLILPEDRGGHEVFLGTMMWERKPQ</sequence>
<keyword evidence="3" id="KW-1185">Reference proteome</keyword>
<dbReference type="eggNOG" id="ENOG502S3FV">
    <property type="taxonomic scope" value="Eukaryota"/>
</dbReference>
<dbReference type="Pfam" id="PF13302">
    <property type="entry name" value="Acetyltransf_3"/>
    <property type="match status" value="1"/>
</dbReference>